<dbReference type="STRING" id="927083.DB32_001552"/>
<proteinExistence type="predicted"/>
<sequence>MRDRLAARGVWLVLALLAHAPVARAQALNYSGFPVGSHALGLGGAFTGVADDASAVYHDPGALAFGDSGAVATSLSLNVSDQLTVHDGYASIGGAEDLRLDGDAPLPVFLGGVVHFGDDEAPRHGLAIATLNPHQETRAFSFHGADGASATSLRVEHRDGTRWFGIGYGLRPDRAWGIGVSLYAARRSMTHREEEVATVIGPSELLAARQTTTSLEAWHLVAMLGFHWQIDGRVRWGVTLRLPGIALTETASVVDHASTVIGGAPTATFERRDDLAGESPIPWSIRTGLALALDPEILVALDLGVVGAAGRVRPFASSESAPRPGVWVAREYDADAVFQAALGSEMTIAGIVPVAFGVFTNLSASPSLSSDAVDSYRPDRIDAFGLSGSVGYRGDDYRIQVGVMAMLGWGMGLRPLGAIGAAEMQYAPTTVEWQTIYLFVTGGAGAIGRFARDVYREFLEACGVDPGAIAAAPDELPSDCPPDSDAAPASESPTDDINPVLR</sequence>
<name>A0A0F6YGX4_9BACT</name>
<dbReference type="OrthoDB" id="5385495at2"/>
<dbReference type="Proteomes" id="UP000034883">
    <property type="component" value="Chromosome"/>
</dbReference>
<feature type="signal peptide" evidence="2">
    <location>
        <begin position="1"/>
        <end position="25"/>
    </location>
</feature>
<reference evidence="3 4" key="1">
    <citation type="submission" date="2015-03" db="EMBL/GenBank/DDBJ databases">
        <title>Genome assembly of Sandaracinus amylolyticus DSM 53668.</title>
        <authorList>
            <person name="Sharma G."/>
            <person name="Subramanian S."/>
        </authorList>
    </citation>
    <scope>NUCLEOTIDE SEQUENCE [LARGE SCALE GENOMIC DNA]</scope>
    <source>
        <strain evidence="3 4">DSM 53668</strain>
    </source>
</reference>
<keyword evidence="4" id="KW-1185">Reference proteome</keyword>
<evidence type="ECO:0000313" key="3">
    <source>
        <dbReference type="EMBL" id="AKF04403.1"/>
    </source>
</evidence>
<organism evidence="3 4">
    <name type="scientific">Sandaracinus amylolyticus</name>
    <dbReference type="NCBI Taxonomy" id="927083"/>
    <lineage>
        <taxon>Bacteria</taxon>
        <taxon>Pseudomonadati</taxon>
        <taxon>Myxococcota</taxon>
        <taxon>Polyangia</taxon>
        <taxon>Polyangiales</taxon>
        <taxon>Sandaracinaceae</taxon>
        <taxon>Sandaracinus</taxon>
    </lineage>
</organism>
<protein>
    <recommendedName>
        <fullName evidence="5">Long-chain fatty acid transport protein</fullName>
    </recommendedName>
</protein>
<dbReference type="Gene3D" id="2.40.160.60">
    <property type="entry name" value="Outer membrane protein transport protein (OMPP1/FadL/TodX)"/>
    <property type="match status" value="1"/>
</dbReference>
<evidence type="ECO:0000313" key="4">
    <source>
        <dbReference type="Proteomes" id="UP000034883"/>
    </source>
</evidence>
<accession>A0A0F6YGX4</accession>
<gene>
    <name evidence="3" type="ORF">DB32_001552</name>
</gene>
<feature type="region of interest" description="Disordered" evidence="1">
    <location>
        <begin position="472"/>
        <end position="502"/>
    </location>
</feature>
<evidence type="ECO:0000256" key="1">
    <source>
        <dbReference type="SAM" id="MobiDB-lite"/>
    </source>
</evidence>
<dbReference type="SUPFAM" id="SSF56935">
    <property type="entry name" value="Porins"/>
    <property type="match status" value="1"/>
</dbReference>
<dbReference type="RefSeq" id="WP_053231750.1">
    <property type="nucleotide sequence ID" value="NZ_CP011125.1"/>
</dbReference>
<evidence type="ECO:0000256" key="2">
    <source>
        <dbReference type="SAM" id="SignalP"/>
    </source>
</evidence>
<dbReference type="AlphaFoldDB" id="A0A0F6YGX4"/>
<evidence type="ECO:0008006" key="5">
    <source>
        <dbReference type="Google" id="ProtNLM"/>
    </source>
</evidence>
<feature type="compositionally biased region" description="Low complexity" evidence="1">
    <location>
        <begin position="481"/>
        <end position="496"/>
    </location>
</feature>
<feature type="chain" id="PRO_5002512822" description="Long-chain fatty acid transport protein" evidence="2">
    <location>
        <begin position="26"/>
        <end position="502"/>
    </location>
</feature>
<keyword evidence="2" id="KW-0732">Signal</keyword>
<dbReference type="KEGG" id="samy:DB32_001552"/>
<dbReference type="EMBL" id="CP011125">
    <property type="protein sequence ID" value="AKF04403.1"/>
    <property type="molecule type" value="Genomic_DNA"/>
</dbReference>